<comment type="caution">
    <text evidence="2">The sequence shown here is derived from an EMBL/GenBank/DDBJ whole genome shotgun (WGS) entry which is preliminary data.</text>
</comment>
<protein>
    <recommendedName>
        <fullName evidence="4">Serine protease</fullName>
    </recommendedName>
</protein>
<feature type="signal peptide" evidence="1">
    <location>
        <begin position="1"/>
        <end position="33"/>
    </location>
</feature>
<dbReference type="InterPro" id="IPR043504">
    <property type="entry name" value="Peptidase_S1_PA_chymotrypsin"/>
</dbReference>
<name>A0ABT4MAP3_9NOCA</name>
<evidence type="ECO:0000256" key="1">
    <source>
        <dbReference type="SAM" id="SignalP"/>
    </source>
</evidence>
<reference evidence="2" key="1">
    <citation type="submission" date="2022-12" db="EMBL/GenBank/DDBJ databases">
        <authorList>
            <person name="Krivoruchko A.V."/>
            <person name="Elkin A."/>
        </authorList>
    </citation>
    <scope>NUCLEOTIDE SEQUENCE</scope>
    <source>
        <strain evidence="2">IEGM 1391</strain>
    </source>
</reference>
<dbReference type="Proteomes" id="UP001081071">
    <property type="component" value="Unassembled WGS sequence"/>
</dbReference>
<evidence type="ECO:0000313" key="3">
    <source>
        <dbReference type="Proteomes" id="UP001081071"/>
    </source>
</evidence>
<organism evidence="2 3">
    <name type="scientific">Rhodococcus ruber</name>
    <dbReference type="NCBI Taxonomy" id="1830"/>
    <lineage>
        <taxon>Bacteria</taxon>
        <taxon>Bacillati</taxon>
        <taxon>Actinomycetota</taxon>
        <taxon>Actinomycetes</taxon>
        <taxon>Mycobacteriales</taxon>
        <taxon>Nocardiaceae</taxon>
        <taxon>Rhodococcus</taxon>
    </lineage>
</organism>
<keyword evidence="1" id="KW-0732">Signal</keyword>
<proteinExistence type="predicted"/>
<dbReference type="RefSeq" id="WP_269602727.1">
    <property type="nucleotide sequence ID" value="NZ_JAPWIJ010000002.1"/>
</dbReference>
<dbReference type="SUPFAM" id="SSF50494">
    <property type="entry name" value="Trypsin-like serine proteases"/>
    <property type="match status" value="1"/>
</dbReference>
<keyword evidence="3" id="KW-1185">Reference proteome</keyword>
<evidence type="ECO:0008006" key="4">
    <source>
        <dbReference type="Google" id="ProtNLM"/>
    </source>
</evidence>
<evidence type="ECO:0000313" key="2">
    <source>
        <dbReference type="EMBL" id="MCZ4518039.1"/>
    </source>
</evidence>
<gene>
    <name evidence="2" type="ORF">O4220_05870</name>
</gene>
<dbReference type="EMBL" id="JAPWIJ010000002">
    <property type="protein sequence ID" value="MCZ4518039.1"/>
    <property type="molecule type" value="Genomic_DNA"/>
</dbReference>
<dbReference type="InterPro" id="IPR009003">
    <property type="entry name" value="Peptidase_S1_PA"/>
</dbReference>
<sequence length="227" mass="21892">MPTMKNARLGFVSGLFAAAVMAVGVITPGNAAAAPLPVVGPGSGFVTTGGIDDLTACSIAAVGYDDAGRLVALTAGHCILRTGLPVTLVGSPAAPVGTTAVGHWGPDYGVIVLDPTKVTPVSSLGGITVTDIGIGSVGQPVCKSGLGSGLTCGTIVDTRGSDLMSDVVTVWADSGAPLVAGTTLVGIASHASGAPLLSPTAYASAPESMRLLSASGAPGAGFRPVGS</sequence>
<dbReference type="Gene3D" id="2.40.10.10">
    <property type="entry name" value="Trypsin-like serine proteases"/>
    <property type="match status" value="2"/>
</dbReference>
<accession>A0ABT4MAP3</accession>
<feature type="chain" id="PRO_5047333739" description="Serine protease" evidence="1">
    <location>
        <begin position="34"/>
        <end position="227"/>
    </location>
</feature>